<sequence>MAHELGHALGFLHTHNRADRDQYISVNFTNVKDSLTGNFKKVSRTINYNYGLPYDYGSVMHYSKKS</sequence>
<dbReference type="PROSITE" id="PS51864">
    <property type="entry name" value="ASTACIN"/>
    <property type="match status" value="1"/>
</dbReference>
<evidence type="ECO:0000313" key="9">
    <source>
        <dbReference type="EMBL" id="VDK53124.1"/>
    </source>
</evidence>
<organism evidence="11">
    <name type="scientific">Gongylonema pulchrum</name>
    <dbReference type="NCBI Taxonomy" id="637853"/>
    <lineage>
        <taxon>Eukaryota</taxon>
        <taxon>Metazoa</taxon>
        <taxon>Ecdysozoa</taxon>
        <taxon>Nematoda</taxon>
        <taxon>Chromadorea</taxon>
        <taxon>Rhabditida</taxon>
        <taxon>Spirurina</taxon>
        <taxon>Spiruromorpha</taxon>
        <taxon>Spiruroidea</taxon>
        <taxon>Gongylonematidae</taxon>
        <taxon>Gongylonema</taxon>
    </lineage>
</organism>
<evidence type="ECO:0000256" key="6">
    <source>
        <dbReference type="PROSITE-ProRule" id="PRU01211"/>
    </source>
</evidence>
<feature type="binding site" evidence="6">
    <location>
        <position position="3"/>
    </location>
    <ligand>
        <name>Zn(2+)</name>
        <dbReference type="ChEBI" id="CHEBI:29105"/>
        <note>catalytic</note>
    </ligand>
</feature>
<dbReference type="PANTHER" id="PTHR10127:SF780">
    <property type="entry name" value="METALLOENDOPEPTIDASE"/>
    <property type="match status" value="1"/>
</dbReference>
<evidence type="ECO:0000256" key="1">
    <source>
        <dbReference type="ARBA" id="ARBA00022670"/>
    </source>
</evidence>
<evidence type="ECO:0000259" key="8">
    <source>
        <dbReference type="PROSITE" id="PS51864"/>
    </source>
</evidence>
<dbReference type="GO" id="GO:0006508">
    <property type="term" value="P:proteolysis"/>
    <property type="evidence" value="ECO:0007669"/>
    <property type="project" value="UniProtKB-KW"/>
</dbReference>
<dbReference type="Gene3D" id="3.40.390.10">
    <property type="entry name" value="Collagenase (Catalytic Domain)"/>
    <property type="match status" value="1"/>
</dbReference>
<keyword evidence="10" id="KW-1185">Reference proteome</keyword>
<keyword evidence="1 6" id="KW-0645">Protease</keyword>
<protein>
    <recommendedName>
        <fullName evidence="7">Metalloendopeptidase</fullName>
        <ecNumber evidence="7">3.4.24.-</ecNumber>
    </recommendedName>
</protein>
<feature type="binding site" evidence="6">
    <location>
        <position position="7"/>
    </location>
    <ligand>
        <name>Zn(2+)</name>
        <dbReference type="ChEBI" id="CHEBI:29105"/>
        <note>catalytic</note>
    </ligand>
</feature>
<evidence type="ECO:0000256" key="4">
    <source>
        <dbReference type="ARBA" id="ARBA00022833"/>
    </source>
</evidence>
<dbReference type="EC" id="3.4.24.-" evidence="7"/>
<evidence type="ECO:0000313" key="10">
    <source>
        <dbReference type="Proteomes" id="UP000271098"/>
    </source>
</evidence>
<accession>A0A183DBD6</accession>
<evidence type="ECO:0000256" key="2">
    <source>
        <dbReference type="ARBA" id="ARBA00022723"/>
    </source>
</evidence>
<feature type="active site" evidence="6">
    <location>
        <position position="4"/>
    </location>
</feature>
<evidence type="ECO:0000256" key="5">
    <source>
        <dbReference type="ARBA" id="ARBA00023049"/>
    </source>
</evidence>
<keyword evidence="4 6" id="KW-0862">Zinc</keyword>
<dbReference type="GO" id="GO:0004222">
    <property type="term" value="F:metalloendopeptidase activity"/>
    <property type="evidence" value="ECO:0007669"/>
    <property type="project" value="UniProtKB-UniRule"/>
</dbReference>
<evidence type="ECO:0000256" key="7">
    <source>
        <dbReference type="RuleBase" id="RU361183"/>
    </source>
</evidence>
<proteinExistence type="predicted"/>
<dbReference type="SUPFAM" id="SSF55486">
    <property type="entry name" value="Metalloproteases ('zincins'), catalytic domain"/>
    <property type="match status" value="1"/>
</dbReference>
<dbReference type="OrthoDB" id="5862166at2759"/>
<reference evidence="9 10" key="2">
    <citation type="submission" date="2018-11" db="EMBL/GenBank/DDBJ databases">
        <authorList>
            <consortium name="Pathogen Informatics"/>
        </authorList>
    </citation>
    <scope>NUCLEOTIDE SEQUENCE [LARGE SCALE GENOMIC DNA]</scope>
</reference>
<feature type="domain" description="Peptidase M12A" evidence="8">
    <location>
        <begin position="1"/>
        <end position="66"/>
    </location>
</feature>
<comment type="caution">
    <text evidence="6">Lacks conserved residue(s) required for the propagation of feature annotation.</text>
</comment>
<keyword evidence="5 6" id="KW-0482">Metalloprotease</keyword>
<dbReference type="EMBL" id="UYRT01013531">
    <property type="protein sequence ID" value="VDK53124.1"/>
    <property type="molecule type" value="Genomic_DNA"/>
</dbReference>
<gene>
    <name evidence="9" type="ORF">GPUH_LOCUS6024</name>
</gene>
<dbReference type="InterPro" id="IPR001506">
    <property type="entry name" value="Peptidase_M12A"/>
</dbReference>
<name>A0A183DBD6_9BILA</name>
<keyword evidence="3 6" id="KW-0378">Hydrolase</keyword>
<dbReference type="AlphaFoldDB" id="A0A183DBD6"/>
<evidence type="ECO:0000313" key="11">
    <source>
        <dbReference type="WBParaSite" id="GPUH_0000603501-mRNA-1"/>
    </source>
</evidence>
<dbReference type="Pfam" id="PF01400">
    <property type="entry name" value="Astacin"/>
    <property type="match status" value="1"/>
</dbReference>
<dbReference type="GO" id="GO:0008270">
    <property type="term" value="F:zinc ion binding"/>
    <property type="evidence" value="ECO:0007669"/>
    <property type="project" value="UniProtKB-UniRule"/>
</dbReference>
<dbReference type="PRINTS" id="PR00480">
    <property type="entry name" value="ASTACIN"/>
</dbReference>
<dbReference type="PANTHER" id="PTHR10127">
    <property type="entry name" value="DISCOIDIN, CUB, EGF, LAMININ , AND ZINC METALLOPROTEASE DOMAIN CONTAINING"/>
    <property type="match status" value="1"/>
</dbReference>
<evidence type="ECO:0000256" key="3">
    <source>
        <dbReference type="ARBA" id="ARBA00022801"/>
    </source>
</evidence>
<feature type="binding site" evidence="6">
    <location>
        <position position="13"/>
    </location>
    <ligand>
        <name>Zn(2+)</name>
        <dbReference type="ChEBI" id="CHEBI:29105"/>
        <note>catalytic</note>
    </ligand>
</feature>
<dbReference type="InterPro" id="IPR024079">
    <property type="entry name" value="MetalloPept_cat_dom_sf"/>
</dbReference>
<comment type="cofactor">
    <cofactor evidence="6 7">
        <name>Zn(2+)</name>
        <dbReference type="ChEBI" id="CHEBI:29105"/>
    </cofactor>
    <text evidence="6 7">Binds 1 zinc ion per subunit.</text>
</comment>
<dbReference type="Proteomes" id="UP000271098">
    <property type="component" value="Unassembled WGS sequence"/>
</dbReference>
<dbReference type="WBParaSite" id="GPUH_0000603501-mRNA-1">
    <property type="protein sequence ID" value="GPUH_0000603501-mRNA-1"/>
    <property type="gene ID" value="GPUH_0000603501"/>
</dbReference>
<reference evidence="11" key="1">
    <citation type="submission" date="2016-06" db="UniProtKB">
        <authorList>
            <consortium name="WormBaseParasite"/>
        </authorList>
    </citation>
    <scope>IDENTIFICATION</scope>
</reference>
<keyword evidence="2 6" id="KW-0479">Metal-binding</keyword>